<dbReference type="STRING" id="1618337.UT28_C0001G0005"/>
<dbReference type="InterPro" id="IPR003789">
    <property type="entry name" value="Asn/Gln_tRNA_amidoTrase-B-like"/>
</dbReference>
<evidence type="ECO:0000313" key="1">
    <source>
        <dbReference type="EMBL" id="AKM81824.1"/>
    </source>
</evidence>
<organism evidence="1 2">
    <name type="scientific">Berkelbacteria bacterium GW2011_GWE1_39_12</name>
    <dbReference type="NCBI Taxonomy" id="1618337"/>
    <lineage>
        <taxon>Bacteria</taxon>
        <taxon>Candidatus Berkelbacteria</taxon>
    </lineage>
</organism>
<dbReference type="PANTHER" id="PTHR28055">
    <property type="entry name" value="ALTERED INHERITANCE OF MITOCHONDRIA PROTEIN 41, MITOCHONDRIAL"/>
    <property type="match status" value="1"/>
</dbReference>
<dbReference type="PATRIC" id="fig|1618337.4.peg.5"/>
<sequence length="147" mass="16542">MLKDQIEKDLIDAMKSKDENTLLVLRMLKSALKNKEIEKKKELEDADTVGVIQSQIKSRRDSIEMYKSGGREELAEKEEKEIEVLAKYLPEQMSEDAVREVVQKAISSTGASQMSDMGKVMGMVMNELKGKADGSMISKIVKEELSK</sequence>
<accession>A0A0G4B1W6</accession>
<reference evidence="1 2" key="1">
    <citation type="journal article" date="2015" name="Nature">
        <title>rRNA introns, odd ribosomes, and small enigmatic genomes across a large radiation of phyla.</title>
        <authorList>
            <person name="Brown C.T."/>
            <person name="Hug L.A."/>
            <person name="Thomas B.C."/>
            <person name="Sharon I."/>
            <person name="Castelle C.J."/>
            <person name="Singh A."/>
            <person name="Wilkins M.J."/>
            <person name="Williams K.H."/>
            <person name="Banfield J.F."/>
        </authorList>
    </citation>
    <scope>NUCLEOTIDE SEQUENCE [LARGE SCALE GENOMIC DNA]</scope>
</reference>
<name>A0A0G4B1W6_9BACT</name>
<dbReference type="InterPro" id="IPR019004">
    <property type="entry name" value="YqeY/Aim41"/>
</dbReference>
<dbReference type="AlphaFoldDB" id="A0A0G4B1W6"/>
<dbReference type="Pfam" id="PF09424">
    <property type="entry name" value="YqeY"/>
    <property type="match status" value="1"/>
</dbReference>
<protein>
    <recommendedName>
        <fullName evidence="3">Glutamyl-tRNA amidotransferase</fullName>
    </recommendedName>
</protein>
<dbReference type="KEGG" id="bbgw:UT28_C0001G0005"/>
<proteinExistence type="predicted"/>
<dbReference type="Gene3D" id="1.10.10.410">
    <property type="match status" value="1"/>
</dbReference>
<dbReference type="Proteomes" id="UP000035648">
    <property type="component" value="Chromosome"/>
</dbReference>
<dbReference type="SUPFAM" id="SSF89095">
    <property type="entry name" value="GatB/YqeY motif"/>
    <property type="match status" value="1"/>
</dbReference>
<evidence type="ECO:0000313" key="2">
    <source>
        <dbReference type="Proteomes" id="UP000035648"/>
    </source>
</evidence>
<dbReference type="PANTHER" id="PTHR28055:SF1">
    <property type="entry name" value="ALTERED INHERITANCE OF MITOCHONDRIA PROTEIN 41, MITOCHONDRIAL"/>
    <property type="match status" value="1"/>
</dbReference>
<dbReference type="Gene3D" id="1.10.1510.10">
    <property type="entry name" value="Uncharacterised protein YqeY/AIM41 PF09424, N-terminal domain"/>
    <property type="match status" value="1"/>
</dbReference>
<dbReference type="InterPro" id="IPR023168">
    <property type="entry name" value="GatB_Yqey_C_2"/>
</dbReference>
<dbReference type="GO" id="GO:0016884">
    <property type="term" value="F:carbon-nitrogen ligase activity, with glutamine as amido-N-donor"/>
    <property type="evidence" value="ECO:0007669"/>
    <property type="project" value="InterPro"/>
</dbReference>
<gene>
    <name evidence="1" type="ORF">UT28_C0001G0005</name>
</gene>
<dbReference type="InterPro" id="IPR042184">
    <property type="entry name" value="YqeY/Aim41_N"/>
</dbReference>
<evidence type="ECO:0008006" key="3">
    <source>
        <dbReference type="Google" id="ProtNLM"/>
    </source>
</evidence>
<dbReference type="EMBL" id="CP011213">
    <property type="protein sequence ID" value="AKM81824.1"/>
    <property type="molecule type" value="Genomic_DNA"/>
</dbReference>